<dbReference type="RefSeq" id="WP_221764411.1">
    <property type="nucleotide sequence ID" value="NZ_AP024110.1"/>
</dbReference>
<dbReference type="Gene3D" id="3.30.2310.20">
    <property type="entry name" value="RelE-like"/>
    <property type="match status" value="1"/>
</dbReference>
<dbReference type="KEGG" id="mpau:ZMTM_00900"/>
<proteinExistence type="predicted"/>
<sequence length="93" mass="10483">MIKSFQHKGLEQFFRTGSKAGIQPHHATKLNIQLTALNAAESAEDLRAPGAWRLHQLTGELAGFWSITVNGNWRVIFKFNGSDAELVDYLDYH</sequence>
<dbReference type="InterPro" id="IPR007711">
    <property type="entry name" value="HigB-1"/>
</dbReference>
<dbReference type="SUPFAM" id="SSF143011">
    <property type="entry name" value="RelE-like"/>
    <property type="match status" value="1"/>
</dbReference>
<organism evidence="1 2">
    <name type="scientific">Methyloradius palustris</name>
    <dbReference type="NCBI Taxonomy" id="2778876"/>
    <lineage>
        <taxon>Bacteria</taxon>
        <taxon>Pseudomonadati</taxon>
        <taxon>Pseudomonadota</taxon>
        <taxon>Betaproteobacteria</taxon>
        <taxon>Nitrosomonadales</taxon>
        <taxon>Methylophilaceae</taxon>
        <taxon>Methyloradius</taxon>
    </lineage>
</organism>
<protein>
    <submittedName>
        <fullName evidence="1">Protein killer protein</fullName>
    </submittedName>
</protein>
<gene>
    <name evidence="1" type="ORF">ZMTM_00900</name>
</gene>
<reference evidence="1" key="1">
    <citation type="journal article" date="2021" name="Arch. Microbiol.">
        <title>Methyloradius palustris gen. nov., sp. nov., a methanol-oxidizing bacterium isolated from snow.</title>
        <authorList>
            <person name="Miyadera T."/>
            <person name="Kojima H."/>
            <person name="Fukui M."/>
        </authorList>
    </citation>
    <scope>NUCLEOTIDE SEQUENCE</scope>
    <source>
        <strain evidence="1">Zm11</strain>
    </source>
</reference>
<dbReference type="EMBL" id="AP024110">
    <property type="protein sequence ID" value="BCM23831.1"/>
    <property type="molecule type" value="Genomic_DNA"/>
</dbReference>
<dbReference type="Pfam" id="PF05015">
    <property type="entry name" value="HigB-like_toxin"/>
    <property type="match status" value="1"/>
</dbReference>
<dbReference type="Proteomes" id="UP000826722">
    <property type="component" value="Chromosome"/>
</dbReference>
<evidence type="ECO:0000313" key="2">
    <source>
        <dbReference type="Proteomes" id="UP000826722"/>
    </source>
</evidence>
<name>A0A8D5JPT4_9PROT</name>
<dbReference type="PANTHER" id="PTHR40266">
    <property type="entry name" value="TOXIN HIGB-1"/>
    <property type="match status" value="1"/>
</dbReference>
<dbReference type="AlphaFoldDB" id="A0A8D5JPT4"/>
<accession>A0A8D5JPT4</accession>
<dbReference type="PANTHER" id="PTHR40266:SF2">
    <property type="entry name" value="TOXIN HIGB-1"/>
    <property type="match status" value="1"/>
</dbReference>
<keyword evidence="2" id="KW-1185">Reference proteome</keyword>
<dbReference type="InterPro" id="IPR035093">
    <property type="entry name" value="RelE/ParE_toxin_dom_sf"/>
</dbReference>
<evidence type="ECO:0000313" key="1">
    <source>
        <dbReference type="EMBL" id="BCM23831.1"/>
    </source>
</evidence>